<reference evidence="1 2" key="1">
    <citation type="submission" date="2023-07" db="EMBL/GenBank/DDBJ databases">
        <title>Sequencing the genomes of 1000 actinobacteria strains.</title>
        <authorList>
            <person name="Klenk H.-P."/>
        </authorList>
    </citation>
    <scope>NUCLEOTIDE SEQUENCE [LARGE SCALE GENOMIC DNA]</scope>
    <source>
        <strain evidence="1 2">DSM 44710</strain>
    </source>
</reference>
<organism evidence="1 2">
    <name type="scientific">Catenuloplanes nepalensis</name>
    <dbReference type="NCBI Taxonomy" id="587533"/>
    <lineage>
        <taxon>Bacteria</taxon>
        <taxon>Bacillati</taxon>
        <taxon>Actinomycetota</taxon>
        <taxon>Actinomycetes</taxon>
        <taxon>Micromonosporales</taxon>
        <taxon>Micromonosporaceae</taxon>
        <taxon>Catenuloplanes</taxon>
    </lineage>
</organism>
<protein>
    <submittedName>
        <fullName evidence="1">Uncharacterized protein</fullName>
    </submittedName>
</protein>
<gene>
    <name evidence="1" type="ORF">J2S43_004491</name>
</gene>
<proteinExistence type="predicted"/>
<dbReference type="Pfam" id="PF20293">
    <property type="entry name" value="MC6"/>
    <property type="match status" value="1"/>
</dbReference>
<dbReference type="Proteomes" id="UP001240984">
    <property type="component" value="Unassembled WGS sequence"/>
</dbReference>
<keyword evidence="2" id="KW-1185">Reference proteome</keyword>
<evidence type="ECO:0000313" key="1">
    <source>
        <dbReference type="EMBL" id="MDP9795979.1"/>
    </source>
</evidence>
<dbReference type="InterPro" id="IPR046897">
    <property type="entry name" value="ABC-3C_MC6"/>
</dbReference>
<evidence type="ECO:0000313" key="2">
    <source>
        <dbReference type="Proteomes" id="UP001240984"/>
    </source>
</evidence>
<dbReference type="EMBL" id="JAUSRA010000001">
    <property type="protein sequence ID" value="MDP9795979.1"/>
    <property type="molecule type" value="Genomic_DNA"/>
</dbReference>
<accession>A0ABT9MX72</accession>
<dbReference type="RefSeq" id="WP_306832198.1">
    <property type="nucleotide sequence ID" value="NZ_JAUSRA010000001.1"/>
</dbReference>
<name>A0ABT9MX72_9ACTN</name>
<sequence length="89" mass="9965">MITPTKGIAPQRALVVVGAQVLQLLDRPMTVSQTWARLKEWRSGHGHHAPLPFWWFVLSLDVLYALGVLELDRDLLRRRQANAAPAGGE</sequence>
<comment type="caution">
    <text evidence="1">The sequence shown here is derived from an EMBL/GenBank/DDBJ whole genome shotgun (WGS) entry which is preliminary data.</text>
</comment>